<evidence type="ECO:0000256" key="3">
    <source>
        <dbReference type="ARBA" id="ARBA00022777"/>
    </source>
</evidence>
<dbReference type="PROSITE" id="PS00108">
    <property type="entry name" value="PROTEIN_KINASE_ST"/>
    <property type="match status" value="1"/>
</dbReference>
<keyword evidence="3" id="KW-0418">Kinase</keyword>
<keyword evidence="1" id="KW-0808">Transferase</keyword>
<feature type="domain" description="Protein kinase" evidence="6">
    <location>
        <begin position="29"/>
        <end position="315"/>
    </location>
</feature>
<feature type="region of interest" description="Disordered" evidence="5">
    <location>
        <begin position="353"/>
        <end position="431"/>
    </location>
</feature>
<dbReference type="PROSITE" id="PS50011">
    <property type="entry name" value="PROTEIN_KINASE_DOM"/>
    <property type="match status" value="1"/>
</dbReference>
<reference evidence="7 8" key="1">
    <citation type="submission" date="2024-06" db="EMBL/GenBank/DDBJ databases">
        <title>Complete genome of Phlyctema vagabunda strain 19-DSS-EL-015.</title>
        <authorList>
            <person name="Fiorenzani C."/>
        </authorList>
    </citation>
    <scope>NUCLEOTIDE SEQUENCE [LARGE SCALE GENOMIC DNA]</scope>
    <source>
        <strain evidence="7 8">19-DSS-EL-015</strain>
    </source>
</reference>
<keyword evidence="2" id="KW-0547">Nucleotide-binding</keyword>
<dbReference type="SUPFAM" id="SSF56112">
    <property type="entry name" value="Protein kinase-like (PK-like)"/>
    <property type="match status" value="1"/>
</dbReference>
<feature type="compositionally biased region" description="Polar residues" evidence="5">
    <location>
        <begin position="421"/>
        <end position="431"/>
    </location>
</feature>
<evidence type="ECO:0000256" key="1">
    <source>
        <dbReference type="ARBA" id="ARBA00022679"/>
    </source>
</evidence>
<evidence type="ECO:0000256" key="2">
    <source>
        <dbReference type="ARBA" id="ARBA00022741"/>
    </source>
</evidence>
<gene>
    <name evidence="7" type="ORF">PVAG01_03122</name>
</gene>
<accession>A0ABR4PSL2</accession>
<comment type="caution">
    <text evidence="7">The sequence shown here is derived from an EMBL/GenBank/DDBJ whole genome shotgun (WGS) entry which is preliminary data.</text>
</comment>
<dbReference type="InterPro" id="IPR000719">
    <property type="entry name" value="Prot_kinase_dom"/>
</dbReference>
<protein>
    <recommendedName>
        <fullName evidence="6">Protein kinase domain-containing protein</fullName>
    </recommendedName>
</protein>
<dbReference type="PANTHER" id="PTHR43671:SF85">
    <property type="entry name" value="KINASE, PUTATIVE-RELATED"/>
    <property type="match status" value="1"/>
</dbReference>
<dbReference type="PANTHER" id="PTHR43671">
    <property type="entry name" value="SERINE/THREONINE-PROTEIN KINASE NEK"/>
    <property type="match status" value="1"/>
</dbReference>
<evidence type="ECO:0000259" key="6">
    <source>
        <dbReference type="PROSITE" id="PS50011"/>
    </source>
</evidence>
<proteinExistence type="predicted"/>
<evidence type="ECO:0000313" key="7">
    <source>
        <dbReference type="EMBL" id="KAL3426331.1"/>
    </source>
</evidence>
<dbReference type="InterPro" id="IPR008271">
    <property type="entry name" value="Ser/Thr_kinase_AS"/>
</dbReference>
<name>A0ABR4PSL2_9HELO</name>
<dbReference type="EMBL" id="JBFCZG010000002">
    <property type="protein sequence ID" value="KAL3426331.1"/>
    <property type="molecule type" value="Genomic_DNA"/>
</dbReference>
<evidence type="ECO:0000256" key="5">
    <source>
        <dbReference type="SAM" id="MobiDB-lite"/>
    </source>
</evidence>
<dbReference type="Gene3D" id="1.10.510.10">
    <property type="entry name" value="Transferase(Phosphotransferase) domain 1"/>
    <property type="match status" value="1"/>
</dbReference>
<sequence>MSPLSERRQREWLSRSFSWKLHEEDRDIWRPIRVLGQGGFGICGLWETTGQDGDKDYVVVKQVGWRASDRGSLQNESNLLTLCQNAKDTEHVLKILKLYHTARGTGVDSNIDPNDRGKAIGRMYVEFCNSGDMWHYIRRLQVAGETGFQTTEERIWRIWQCLVKSLAVLEQGSEDERCDNWRPIVHFDIKPMNIVFLSNIRKDPNTHIFTPVFKEQIHWRADRKQIGPPANIFGIALCIYQLLVPGYRVMTNESIEVRLSGPDIPGFKAYGSHLMGETRPPYSKTLIGLLLNCLAHDPGIRPTASQLLDVIEMALEHFDELRTVEGANMNPMANNLYENSVYDDFDFEESATVHEEDVWGGETPPRATGPPRRNRDNVTASGRSWEPILSVQGPITGSDTEEEESESSLSTLNVDDEIPTPTLSPRQWVTI</sequence>
<keyword evidence="4" id="KW-0067">ATP-binding</keyword>
<evidence type="ECO:0000313" key="8">
    <source>
        <dbReference type="Proteomes" id="UP001629113"/>
    </source>
</evidence>
<dbReference type="InterPro" id="IPR050660">
    <property type="entry name" value="NEK_Ser/Thr_kinase"/>
</dbReference>
<dbReference type="InterPro" id="IPR011009">
    <property type="entry name" value="Kinase-like_dom_sf"/>
</dbReference>
<evidence type="ECO:0000256" key="4">
    <source>
        <dbReference type="ARBA" id="ARBA00022840"/>
    </source>
</evidence>
<keyword evidence="8" id="KW-1185">Reference proteome</keyword>
<organism evidence="7 8">
    <name type="scientific">Phlyctema vagabunda</name>
    <dbReference type="NCBI Taxonomy" id="108571"/>
    <lineage>
        <taxon>Eukaryota</taxon>
        <taxon>Fungi</taxon>
        <taxon>Dikarya</taxon>
        <taxon>Ascomycota</taxon>
        <taxon>Pezizomycotina</taxon>
        <taxon>Leotiomycetes</taxon>
        <taxon>Helotiales</taxon>
        <taxon>Dermateaceae</taxon>
        <taxon>Phlyctema</taxon>
    </lineage>
</organism>
<dbReference type="Proteomes" id="UP001629113">
    <property type="component" value="Unassembled WGS sequence"/>
</dbReference>
<dbReference type="SMART" id="SM00220">
    <property type="entry name" value="S_TKc"/>
    <property type="match status" value="1"/>
</dbReference>